<dbReference type="EMBL" id="LFWA01000007">
    <property type="protein sequence ID" value="KTW30566.1"/>
    <property type="molecule type" value="Genomic_DNA"/>
</dbReference>
<dbReference type="InterPro" id="IPR022656">
    <property type="entry name" value="XPA_C"/>
</dbReference>
<dbReference type="InterPro" id="IPR022658">
    <property type="entry name" value="XPA_CS"/>
</dbReference>
<dbReference type="PANTHER" id="PTHR10142:SF0">
    <property type="entry name" value="DNA REPAIR PROTEIN COMPLEMENTING XP-A CELLS"/>
    <property type="match status" value="1"/>
</dbReference>
<evidence type="ECO:0000256" key="1">
    <source>
        <dbReference type="ARBA" id="ARBA00004123"/>
    </source>
</evidence>
<dbReference type="GO" id="GO:0000110">
    <property type="term" value="C:nucleotide-excision repair factor 1 complex"/>
    <property type="evidence" value="ECO:0007669"/>
    <property type="project" value="EnsemblFungi"/>
</dbReference>
<dbReference type="OrthoDB" id="5368863at2759"/>
<dbReference type="GO" id="GO:0008270">
    <property type="term" value="F:zinc ion binding"/>
    <property type="evidence" value="ECO:0007669"/>
    <property type="project" value="EnsemblFungi"/>
</dbReference>
<dbReference type="GO" id="GO:1901255">
    <property type="term" value="P:nucleotide-excision repair involved in interstrand cross-link repair"/>
    <property type="evidence" value="ECO:0007669"/>
    <property type="project" value="EnsemblFungi"/>
</dbReference>
<dbReference type="GeneID" id="28940367"/>
<protein>
    <submittedName>
        <fullName evidence="5">DNA repair protein</fullName>
    </submittedName>
</protein>
<gene>
    <name evidence="5" type="ORF">T551_01849</name>
</gene>
<feature type="domain" description="XPA C-terminal" evidence="4">
    <location>
        <begin position="157"/>
        <end position="207"/>
    </location>
</feature>
<name>A0A0W4ZQC6_PNEJ7</name>
<evidence type="ECO:0000259" key="4">
    <source>
        <dbReference type="Pfam" id="PF05181"/>
    </source>
</evidence>
<keyword evidence="3" id="KW-0539">Nucleus</keyword>
<comment type="caution">
    <text evidence="5">The sequence shown here is derived from an EMBL/GenBank/DDBJ whole genome shotgun (WGS) entry which is preliminary data.</text>
</comment>
<dbReference type="GO" id="GO:0003684">
    <property type="term" value="F:damaged DNA binding"/>
    <property type="evidence" value="ECO:0007669"/>
    <property type="project" value="EnsemblFungi"/>
</dbReference>
<dbReference type="eggNOG" id="KOG4017">
    <property type="taxonomic scope" value="Eukaryota"/>
</dbReference>
<dbReference type="RefSeq" id="XP_018229857.1">
    <property type="nucleotide sequence ID" value="XM_018374112.1"/>
</dbReference>
<dbReference type="Proteomes" id="UP000053447">
    <property type="component" value="Unassembled WGS sequence"/>
</dbReference>
<dbReference type="SUPFAM" id="SSF46955">
    <property type="entry name" value="Putative DNA-binding domain"/>
    <property type="match status" value="1"/>
</dbReference>
<sequence length="297" mass="34975">MTILDESVSTFFPTDILHSSNKLFTPQQIKCIEVNKLNAKKNLERQKQIEGISSEGVRNQNEFSFSKMLENYIEYDLTKIKDYKGGYIVEEKSSNEAQNSKFNHAIRHNIIFDPPISLDPSENIKCDECGSVELDFQLLRVFNARVCFKCKKALPDKYSLLTKTECKNDYLLTDSELRDIEILPHMKKTNPRKPEWGPMMLFLRYQIEEFAWKKWGGPEKLDIEWERRVKEKKMKKALKLQKKIEDLRKRTRTSQYIEKIKGKQEKHIHNFSLPVTNSMGLTIKKCSCGFEIEEIFM</sequence>
<dbReference type="InterPro" id="IPR009061">
    <property type="entry name" value="DNA-bd_dom_put_sf"/>
</dbReference>
<reference evidence="6" key="1">
    <citation type="journal article" date="2016" name="Nat. Commun.">
        <title>Genome analysis of three Pneumocystis species reveals adaptation mechanisms to life exclusively in mammalian hosts.</title>
        <authorList>
            <person name="Ma L."/>
            <person name="Chen Z."/>
            <person name="Huang D.W."/>
            <person name="Kutty G."/>
            <person name="Ishihara M."/>
            <person name="Wang H."/>
            <person name="Abouelleil A."/>
            <person name="Bishop L."/>
            <person name="Davey E."/>
            <person name="Deng R."/>
            <person name="Deng X."/>
            <person name="Fan L."/>
            <person name="Fantoni G."/>
            <person name="Fitzgerald M."/>
            <person name="Gogineni E."/>
            <person name="Goldberg J.M."/>
            <person name="Handley G."/>
            <person name="Hu X."/>
            <person name="Huber C."/>
            <person name="Jiao X."/>
            <person name="Jones K."/>
            <person name="Levin J.Z."/>
            <person name="Liu Y."/>
            <person name="Macdonald P."/>
            <person name="Melnikov A."/>
            <person name="Raley C."/>
            <person name="Sassi M."/>
            <person name="Sherman B.T."/>
            <person name="Song X."/>
            <person name="Sykes S."/>
            <person name="Tran B."/>
            <person name="Walsh L."/>
            <person name="Xia Y."/>
            <person name="Yang J."/>
            <person name="Young S."/>
            <person name="Zeng Q."/>
            <person name="Zheng X."/>
            <person name="Stephens R."/>
            <person name="Nusbaum C."/>
            <person name="Birren B.W."/>
            <person name="Azadi P."/>
            <person name="Lempicki R.A."/>
            <person name="Cuomo C.A."/>
            <person name="Kovacs J.A."/>
        </authorList>
    </citation>
    <scope>NUCLEOTIDE SEQUENCE [LARGE SCALE GENOMIC DNA]</scope>
    <source>
        <strain evidence="6">RU7</strain>
    </source>
</reference>
<organism evidence="5 6">
    <name type="scientific">Pneumocystis jirovecii (strain RU7)</name>
    <name type="common">Human pneumocystis pneumonia agent</name>
    <dbReference type="NCBI Taxonomy" id="1408657"/>
    <lineage>
        <taxon>Eukaryota</taxon>
        <taxon>Fungi</taxon>
        <taxon>Dikarya</taxon>
        <taxon>Ascomycota</taxon>
        <taxon>Taphrinomycotina</taxon>
        <taxon>Pneumocystomycetes</taxon>
        <taxon>Pneumocystaceae</taxon>
        <taxon>Pneumocystis</taxon>
    </lineage>
</organism>
<evidence type="ECO:0000256" key="3">
    <source>
        <dbReference type="ARBA" id="ARBA00023242"/>
    </source>
</evidence>
<dbReference type="AlphaFoldDB" id="A0A0W4ZQC6"/>
<dbReference type="GO" id="GO:0000715">
    <property type="term" value="P:nucleotide-excision repair, DNA damage recognition"/>
    <property type="evidence" value="ECO:0007669"/>
    <property type="project" value="EnsemblFungi"/>
</dbReference>
<dbReference type="PROSITE" id="PS00753">
    <property type="entry name" value="XPA_2"/>
    <property type="match status" value="1"/>
</dbReference>
<dbReference type="STRING" id="1408657.A0A0W4ZQC6"/>
<dbReference type="PANTHER" id="PTHR10142">
    <property type="entry name" value="DNA REPAIR PROTEIN COMPLEMENTING XP-A CELLS"/>
    <property type="match status" value="1"/>
</dbReference>
<dbReference type="InterPro" id="IPR000465">
    <property type="entry name" value="XPA/RAD14"/>
</dbReference>
<dbReference type="GO" id="GO:0006284">
    <property type="term" value="P:base-excision repair"/>
    <property type="evidence" value="ECO:0007669"/>
    <property type="project" value="TreeGrafter"/>
</dbReference>
<dbReference type="NCBIfam" id="TIGR00598">
    <property type="entry name" value="rad14"/>
    <property type="match status" value="1"/>
</dbReference>
<dbReference type="GO" id="GO:0070914">
    <property type="term" value="P:UV-damage excision repair"/>
    <property type="evidence" value="ECO:0007669"/>
    <property type="project" value="EnsemblFungi"/>
</dbReference>
<dbReference type="InterPro" id="IPR037129">
    <property type="entry name" value="XPA_sf"/>
</dbReference>
<dbReference type="CDD" id="cd21077">
    <property type="entry name" value="DBD_Rad14"/>
    <property type="match status" value="1"/>
</dbReference>
<evidence type="ECO:0000313" key="5">
    <source>
        <dbReference type="EMBL" id="KTW30566.1"/>
    </source>
</evidence>
<dbReference type="VEuPathDB" id="FungiDB:T551_01849"/>
<dbReference type="Pfam" id="PF05181">
    <property type="entry name" value="XPA_C"/>
    <property type="match status" value="1"/>
</dbReference>
<comment type="subcellular location">
    <subcellularLocation>
        <location evidence="1">Nucleus</location>
    </subcellularLocation>
</comment>
<keyword evidence="2" id="KW-0862">Zinc</keyword>
<keyword evidence="6" id="KW-1185">Reference proteome</keyword>
<evidence type="ECO:0000256" key="2">
    <source>
        <dbReference type="ARBA" id="ARBA00022833"/>
    </source>
</evidence>
<proteinExistence type="predicted"/>
<evidence type="ECO:0000313" key="6">
    <source>
        <dbReference type="Proteomes" id="UP000053447"/>
    </source>
</evidence>
<dbReference type="Gene3D" id="3.90.530.10">
    <property type="entry name" value="XPA C-terminal domain"/>
    <property type="match status" value="1"/>
</dbReference>
<accession>A0A0W4ZQC6</accession>